<name>A0A4R2GUG2_9ACTN</name>
<comment type="caution">
    <text evidence="1">The sequence shown here is derived from an EMBL/GenBank/DDBJ whole genome shotgun (WGS) entry which is preliminary data.</text>
</comment>
<evidence type="ECO:0000313" key="2">
    <source>
        <dbReference type="Proteomes" id="UP000294508"/>
    </source>
</evidence>
<dbReference type="RefSeq" id="WP_132216365.1">
    <property type="nucleotide sequence ID" value="NZ_SLWN01000024.1"/>
</dbReference>
<dbReference type="AlphaFoldDB" id="A0A4R2GUG2"/>
<keyword evidence="2" id="KW-1185">Reference proteome</keyword>
<evidence type="ECO:0000313" key="1">
    <source>
        <dbReference type="EMBL" id="TCO14329.1"/>
    </source>
</evidence>
<gene>
    <name evidence="1" type="ORF">EV652_12421</name>
</gene>
<organism evidence="1 2">
    <name type="scientific">Kribbella steppae</name>
    <dbReference type="NCBI Taxonomy" id="2512223"/>
    <lineage>
        <taxon>Bacteria</taxon>
        <taxon>Bacillati</taxon>
        <taxon>Actinomycetota</taxon>
        <taxon>Actinomycetes</taxon>
        <taxon>Propionibacteriales</taxon>
        <taxon>Kribbellaceae</taxon>
        <taxon>Kribbella</taxon>
    </lineage>
</organism>
<dbReference type="EMBL" id="SLWN01000024">
    <property type="protein sequence ID" value="TCO14329.1"/>
    <property type="molecule type" value="Genomic_DNA"/>
</dbReference>
<dbReference type="Proteomes" id="UP000294508">
    <property type="component" value="Unassembled WGS sequence"/>
</dbReference>
<protein>
    <submittedName>
        <fullName evidence="1">Uncharacterized protein</fullName>
    </submittedName>
</protein>
<proteinExistence type="predicted"/>
<dbReference type="OrthoDB" id="5483139at2"/>
<sequence>MEISWIPDPIRAGQLAVLKILLNAGEPTGRYRFTFSNLATGEHPFGGVSAEIMHTMELGDDFEPEVLFTTEGLKKLKAVKTATPKVHENDTEVADIDIQVLPAIVPQVPTQTVALVSGDPPQSEDEVLWSFIRQLTDQLRFEEFHEFVRPRLTGLSGPEWFGTDAYRRLFRAAETFVEAAADPLRAVERKRLLKHEISRDTVIDSLQRSYVSSERDDLAQPFLRFDPAVGGTTGPGPSIRGAAVDPADFPLPNVPFVELIWNYWHEEGGLVQTMNHILARFQNRRIGPKYDALARFDLNPLLPLRNLLWGFTEDEQSRLTVRRRAAEYMVQYGLPLVGRAVPPPYTMVDRRTQFLEGFHALLHAAHEFYKERDDKTVDADAFPLLSSLREVHLVLAHGAHNQFADLPLVARAEMLTMQWILAQPEMREFLGGPTMVPYEEDWMDRVDTMKSIQGWPEASITHFFELAVHGEQILLSIRHGRWNESSRTREDAANWALTWRNEIQRYMHAYRTVTGVDLATTVDATMPSVLLARRGGRQIRRA</sequence>
<reference evidence="1 2" key="1">
    <citation type="journal article" date="2015" name="Stand. Genomic Sci.">
        <title>Genomic Encyclopedia of Bacterial and Archaeal Type Strains, Phase III: the genomes of soil and plant-associated and newly described type strains.</title>
        <authorList>
            <person name="Whitman W.B."/>
            <person name="Woyke T."/>
            <person name="Klenk H.P."/>
            <person name="Zhou Y."/>
            <person name="Lilburn T.G."/>
            <person name="Beck B.J."/>
            <person name="De Vos P."/>
            <person name="Vandamme P."/>
            <person name="Eisen J.A."/>
            <person name="Garrity G."/>
            <person name="Hugenholtz P."/>
            <person name="Kyrpides N.C."/>
        </authorList>
    </citation>
    <scope>NUCLEOTIDE SEQUENCE [LARGE SCALE GENOMIC DNA]</scope>
    <source>
        <strain evidence="1 2">VKM Ac-2572</strain>
    </source>
</reference>
<accession>A0A4R2GUG2</accession>